<dbReference type="InterPro" id="IPR046705">
    <property type="entry name" value="DUF6778"/>
</dbReference>
<proteinExistence type="predicted"/>
<feature type="signal peptide" evidence="1">
    <location>
        <begin position="1"/>
        <end position="21"/>
    </location>
</feature>
<evidence type="ECO:0000256" key="1">
    <source>
        <dbReference type="SAM" id="SignalP"/>
    </source>
</evidence>
<reference evidence="3" key="1">
    <citation type="journal article" date="2019" name="Int. J. Syst. Evol. Microbiol.">
        <title>The Global Catalogue of Microorganisms (GCM) 10K type strain sequencing project: providing services to taxonomists for standard genome sequencing and annotation.</title>
        <authorList>
            <consortium name="The Broad Institute Genomics Platform"/>
            <consortium name="The Broad Institute Genome Sequencing Center for Infectious Disease"/>
            <person name="Wu L."/>
            <person name="Ma J."/>
        </authorList>
    </citation>
    <scope>NUCLEOTIDE SEQUENCE [LARGE SCALE GENOMIC DNA]</scope>
    <source>
        <strain evidence="3">CGMCC 1.12478</strain>
    </source>
</reference>
<dbReference type="PROSITE" id="PS51257">
    <property type="entry name" value="PROKAR_LIPOPROTEIN"/>
    <property type="match status" value="1"/>
</dbReference>
<feature type="chain" id="PRO_5046967006" description="ABC-type transport auxiliary lipoprotein component domain-containing protein" evidence="1">
    <location>
        <begin position="22"/>
        <end position="211"/>
    </location>
</feature>
<organism evidence="2 3">
    <name type="scientific">Marivita lacus</name>
    <dbReference type="NCBI Taxonomy" id="1323742"/>
    <lineage>
        <taxon>Bacteria</taxon>
        <taxon>Pseudomonadati</taxon>
        <taxon>Pseudomonadota</taxon>
        <taxon>Alphaproteobacteria</taxon>
        <taxon>Rhodobacterales</taxon>
        <taxon>Roseobacteraceae</taxon>
        <taxon>Marivita</taxon>
    </lineage>
</organism>
<keyword evidence="3" id="KW-1185">Reference proteome</keyword>
<sequence length="211" mass="22847">MHRLFKTLLATILLVSLTACASVPTATRSAMPDDVLPGYGASNVRIDSFTVSVPQSLKANERNLYYPVGDIVWRGEPRGDRHAQVKAIFEAGLRRAAPMIEGARPVRIDVQVLRFHSLSEKARYTVGGVHDIDFRYRLVDVATGQQIGPSKDVGADLDALGGQAAMAAEGRGETQKLRIIAHLSRVFVEELTVPGGHVNANLGLLQAINNL</sequence>
<dbReference type="Proteomes" id="UP000645462">
    <property type="component" value="Unassembled WGS sequence"/>
</dbReference>
<dbReference type="RefSeq" id="WP_188481606.1">
    <property type="nucleotide sequence ID" value="NZ_BMFC01000003.1"/>
</dbReference>
<comment type="caution">
    <text evidence="2">The sequence shown here is derived from an EMBL/GenBank/DDBJ whole genome shotgun (WGS) entry which is preliminary data.</text>
</comment>
<name>A0ABQ1KM64_9RHOB</name>
<keyword evidence="1" id="KW-0732">Signal</keyword>
<evidence type="ECO:0008006" key="4">
    <source>
        <dbReference type="Google" id="ProtNLM"/>
    </source>
</evidence>
<gene>
    <name evidence="2" type="ORF">GCM10011363_17070</name>
</gene>
<protein>
    <recommendedName>
        <fullName evidence="4">ABC-type transport auxiliary lipoprotein component domain-containing protein</fullName>
    </recommendedName>
</protein>
<evidence type="ECO:0000313" key="2">
    <source>
        <dbReference type="EMBL" id="GGC01090.1"/>
    </source>
</evidence>
<evidence type="ECO:0000313" key="3">
    <source>
        <dbReference type="Proteomes" id="UP000645462"/>
    </source>
</evidence>
<dbReference type="Pfam" id="PF20569">
    <property type="entry name" value="DUF6778"/>
    <property type="match status" value="1"/>
</dbReference>
<accession>A0ABQ1KM64</accession>
<dbReference type="EMBL" id="BMFC01000003">
    <property type="protein sequence ID" value="GGC01090.1"/>
    <property type="molecule type" value="Genomic_DNA"/>
</dbReference>